<dbReference type="EMBL" id="JBHRYB010000005">
    <property type="protein sequence ID" value="MFC3679872.1"/>
    <property type="molecule type" value="Genomic_DNA"/>
</dbReference>
<sequence>MKILIILTFTLMALSLMAGAGFLLKDDSTSVRLLRSLTLRVSLAIVLISELIIWFFWFQTT</sequence>
<dbReference type="RefSeq" id="WP_376865670.1">
    <property type="nucleotide sequence ID" value="NZ_JBHRYB010000005.1"/>
</dbReference>
<name>A0ABV7VT76_9GAMM</name>
<keyword evidence="1" id="KW-0472">Membrane</keyword>
<evidence type="ECO:0000313" key="3">
    <source>
        <dbReference type="Proteomes" id="UP001595722"/>
    </source>
</evidence>
<feature type="transmembrane region" description="Helical" evidence="1">
    <location>
        <begin position="37"/>
        <end position="58"/>
    </location>
</feature>
<proteinExistence type="predicted"/>
<keyword evidence="3" id="KW-1185">Reference proteome</keyword>
<gene>
    <name evidence="2" type="ORF">ACFOMG_07075</name>
</gene>
<accession>A0ABV7VT76</accession>
<dbReference type="Proteomes" id="UP001595722">
    <property type="component" value="Unassembled WGS sequence"/>
</dbReference>
<evidence type="ECO:0000256" key="1">
    <source>
        <dbReference type="SAM" id="Phobius"/>
    </source>
</evidence>
<keyword evidence="1" id="KW-1133">Transmembrane helix</keyword>
<comment type="caution">
    <text evidence="2">The sequence shown here is derived from an EMBL/GenBank/DDBJ whole genome shotgun (WGS) entry which is preliminary data.</text>
</comment>
<organism evidence="2 3">
    <name type="scientific">Bacterioplanoides pacificum</name>
    <dbReference type="NCBI Taxonomy" id="1171596"/>
    <lineage>
        <taxon>Bacteria</taxon>
        <taxon>Pseudomonadati</taxon>
        <taxon>Pseudomonadota</taxon>
        <taxon>Gammaproteobacteria</taxon>
        <taxon>Oceanospirillales</taxon>
        <taxon>Oceanospirillaceae</taxon>
        <taxon>Bacterioplanoides</taxon>
    </lineage>
</organism>
<dbReference type="InterPro" id="IPR021313">
    <property type="entry name" value="DUF2909"/>
</dbReference>
<reference evidence="3" key="1">
    <citation type="journal article" date="2019" name="Int. J. Syst. Evol. Microbiol.">
        <title>The Global Catalogue of Microorganisms (GCM) 10K type strain sequencing project: providing services to taxonomists for standard genome sequencing and annotation.</title>
        <authorList>
            <consortium name="The Broad Institute Genomics Platform"/>
            <consortium name="The Broad Institute Genome Sequencing Center for Infectious Disease"/>
            <person name="Wu L."/>
            <person name="Ma J."/>
        </authorList>
    </citation>
    <scope>NUCLEOTIDE SEQUENCE [LARGE SCALE GENOMIC DNA]</scope>
    <source>
        <strain evidence="3">KCTC 42424</strain>
    </source>
</reference>
<dbReference type="Pfam" id="PF11137">
    <property type="entry name" value="DUF2909"/>
    <property type="match status" value="1"/>
</dbReference>
<keyword evidence="1" id="KW-0812">Transmembrane</keyword>
<evidence type="ECO:0000313" key="2">
    <source>
        <dbReference type="EMBL" id="MFC3679872.1"/>
    </source>
</evidence>
<protein>
    <submittedName>
        <fullName evidence="2">DUF2909 family protein</fullName>
    </submittedName>
</protein>